<comment type="caution">
    <text evidence="2">The sequence shown here is derived from an EMBL/GenBank/DDBJ whole genome shotgun (WGS) entry which is preliminary data.</text>
</comment>
<dbReference type="EMBL" id="VSRR010003193">
    <property type="protein sequence ID" value="MPC35070.1"/>
    <property type="molecule type" value="Genomic_DNA"/>
</dbReference>
<feature type="region of interest" description="Disordered" evidence="1">
    <location>
        <begin position="1"/>
        <end position="24"/>
    </location>
</feature>
<evidence type="ECO:0000256" key="1">
    <source>
        <dbReference type="SAM" id="MobiDB-lite"/>
    </source>
</evidence>
<name>A0A5B7EKJ6_PORTR</name>
<dbReference type="AlphaFoldDB" id="A0A5B7EKJ6"/>
<keyword evidence="3" id="KW-1185">Reference proteome</keyword>
<accession>A0A5B7EKJ6</accession>
<evidence type="ECO:0000313" key="3">
    <source>
        <dbReference type="Proteomes" id="UP000324222"/>
    </source>
</evidence>
<protein>
    <submittedName>
        <fullName evidence="2">Uncharacterized protein</fullName>
    </submittedName>
</protein>
<sequence length="82" mass="8470">MSSSTCAFSASTGSSTSTSGTTSSTGVFLKLQHDGLALFLGKLFLHHCVAEECIHGSRAPTYRPAAELSGAQFEIAVGPNHV</sequence>
<proteinExistence type="predicted"/>
<dbReference type="Proteomes" id="UP000324222">
    <property type="component" value="Unassembled WGS sequence"/>
</dbReference>
<reference evidence="2 3" key="1">
    <citation type="submission" date="2019-05" db="EMBL/GenBank/DDBJ databases">
        <title>Another draft genome of Portunus trituberculatus and its Hox gene families provides insights of decapod evolution.</title>
        <authorList>
            <person name="Jeong J.-H."/>
            <person name="Song I."/>
            <person name="Kim S."/>
            <person name="Choi T."/>
            <person name="Kim D."/>
            <person name="Ryu S."/>
            <person name="Kim W."/>
        </authorList>
    </citation>
    <scope>NUCLEOTIDE SEQUENCE [LARGE SCALE GENOMIC DNA]</scope>
    <source>
        <tissue evidence="2">Muscle</tissue>
    </source>
</reference>
<organism evidence="2 3">
    <name type="scientific">Portunus trituberculatus</name>
    <name type="common">Swimming crab</name>
    <name type="synonym">Neptunus trituberculatus</name>
    <dbReference type="NCBI Taxonomy" id="210409"/>
    <lineage>
        <taxon>Eukaryota</taxon>
        <taxon>Metazoa</taxon>
        <taxon>Ecdysozoa</taxon>
        <taxon>Arthropoda</taxon>
        <taxon>Crustacea</taxon>
        <taxon>Multicrustacea</taxon>
        <taxon>Malacostraca</taxon>
        <taxon>Eumalacostraca</taxon>
        <taxon>Eucarida</taxon>
        <taxon>Decapoda</taxon>
        <taxon>Pleocyemata</taxon>
        <taxon>Brachyura</taxon>
        <taxon>Eubrachyura</taxon>
        <taxon>Portunoidea</taxon>
        <taxon>Portunidae</taxon>
        <taxon>Portuninae</taxon>
        <taxon>Portunus</taxon>
    </lineage>
</organism>
<gene>
    <name evidence="2" type="ORF">E2C01_028481</name>
</gene>
<evidence type="ECO:0000313" key="2">
    <source>
        <dbReference type="EMBL" id="MPC35070.1"/>
    </source>
</evidence>